<evidence type="ECO:0000256" key="1">
    <source>
        <dbReference type="SAM" id="MobiDB-lite"/>
    </source>
</evidence>
<dbReference type="AlphaFoldDB" id="A0A4Y7TKM3"/>
<sequence length="58" mass="6199">MMATSTTIQLHPSRSNDSPDSECPGYISGLESEGGEGLEIISQTCIWRLAQRSSGIEA</sequence>
<feature type="region of interest" description="Disordered" evidence="1">
    <location>
        <begin position="1"/>
        <end position="29"/>
    </location>
</feature>
<accession>A0A4Y7TKM3</accession>
<protein>
    <submittedName>
        <fullName evidence="2">Uncharacterized protein</fullName>
    </submittedName>
</protein>
<gene>
    <name evidence="2" type="ORF">FA13DRAFT_1729563</name>
</gene>
<dbReference type="Proteomes" id="UP000298030">
    <property type="component" value="Unassembled WGS sequence"/>
</dbReference>
<organism evidence="2 3">
    <name type="scientific">Coprinellus micaceus</name>
    <name type="common">Glistening ink-cap mushroom</name>
    <name type="synonym">Coprinus micaceus</name>
    <dbReference type="NCBI Taxonomy" id="71717"/>
    <lineage>
        <taxon>Eukaryota</taxon>
        <taxon>Fungi</taxon>
        <taxon>Dikarya</taxon>
        <taxon>Basidiomycota</taxon>
        <taxon>Agaricomycotina</taxon>
        <taxon>Agaricomycetes</taxon>
        <taxon>Agaricomycetidae</taxon>
        <taxon>Agaricales</taxon>
        <taxon>Agaricineae</taxon>
        <taxon>Psathyrellaceae</taxon>
        <taxon>Coprinellus</taxon>
    </lineage>
</organism>
<dbReference type="EMBL" id="QPFP01000010">
    <property type="protein sequence ID" value="TEB34092.1"/>
    <property type="molecule type" value="Genomic_DNA"/>
</dbReference>
<keyword evidence="3" id="KW-1185">Reference proteome</keyword>
<comment type="caution">
    <text evidence="2">The sequence shown here is derived from an EMBL/GenBank/DDBJ whole genome shotgun (WGS) entry which is preliminary data.</text>
</comment>
<evidence type="ECO:0000313" key="3">
    <source>
        <dbReference type="Proteomes" id="UP000298030"/>
    </source>
</evidence>
<name>A0A4Y7TKM3_COPMI</name>
<proteinExistence type="predicted"/>
<evidence type="ECO:0000313" key="2">
    <source>
        <dbReference type="EMBL" id="TEB34092.1"/>
    </source>
</evidence>
<feature type="compositionally biased region" description="Polar residues" evidence="1">
    <location>
        <begin position="1"/>
        <end position="18"/>
    </location>
</feature>
<reference evidence="2 3" key="1">
    <citation type="journal article" date="2019" name="Nat. Ecol. Evol.">
        <title>Megaphylogeny resolves global patterns of mushroom evolution.</title>
        <authorList>
            <person name="Varga T."/>
            <person name="Krizsan K."/>
            <person name="Foldi C."/>
            <person name="Dima B."/>
            <person name="Sanchez-Garcia M."/>
            <person name="Sanchez-Ramirez S."/>
            <person name="Szollosi G.J."/>
            <person name="Szarkandi J.G."/>
            <person name="Papp V."/>
            <person name="Albert L."/>
            <person name="Andreopoulos W."/>
            <person name="Angelini C."/>
            <person name="Antonin V."/>
            <person name="Barry K.W."/>
            <person name="Bougher N.L."/>
            <person name="Buchanan P."/>
            <person name="Buyck B."/>
            <person name="Bense V."/>
            <person name="Catcheside P."/>
            <person name="Chovatia M."/>
            <person name="Cooper J."/>
            <person name="Damon W."/>
            <person name="Desjardin D."/>
            <person name="Finy P."/>
            <person name="Geml J."/>
            <person name="Haridas S."/>
            <person name="Hughes K."/>
            <person name="Justo A."/>
            <person name="Karasinski D."/>
            <person name="Kautmanova I."/>
            <person name="Kiss B."/>
            <person name="Kocsube S."/>
            <person name="Kotiranta H."/>
            <person name="LaButti K.M."/>
            <person name="Lechner B.E."/>
            <person name="Liimatainen K."/>
            <person name="Lipzen A."/>
            <person name="Lukacs Z."/>
            <person name="Mihaltcheva S."/>
            <person name="Morgado L.N."/>
            <person name="Niskanen T."/>
            <person name="Noordeloos M.E."/>
            <person name="Ohm R.A."/>
            <person name="Ortiz-Santana B."/>
            <person name="Ovrebo C."/>
            <person name="Racz N."/>
            <person name="Riley R."/>
            <person name="Savchenko A."/>
            <person name="Shiryaev A."/>
            <person name="Soop K."/>
            <person name="Spirin V."/>
            <person name="Szebenyi C."/>
            <person name="Tomsovsky M."/>
            <person name="Tulloss R.E."/>
            <person name="Uehling J."/>
            <person name="Grigoriev I.V."/>
            <person name="Vagvolgyi C."/>
            <person name="Papp T."/>
            <person name="Martin F.M."/>
            <person name="Miettinen O."/>
            <person name="Hibbett D.S."/>
            <person name="Nagy L.G."/>
        </authorList>
    </citation>
    <scope>NUCLEOTIDE SEQUENCE [LARGE SCALE GENOMIC DNA]</scope>
    <source>
        <strain evidence="2 3">FP101781</strain>
    </source>
</reference>